<evidence type="ECO:0000313" key="2">
    <source>
        <dbReference type="Proteomes" id="UP000059542"/>
    </source>
</evidence>
<evidence type="ECO:0008006" key="3">
    <source>
        <dbReference type="Google" id="ProtNLM"/>
    </source>
</evidence>
<dbReference type="STRING" id="1411621.AUC43_18490"/>
<sequence length="134" mass="15358">MPMALHTLYDAPTLTISYDYANDWLYLDWHGALDDESVMTGALKLLELLKQQNCSKVLNDNTRITGLWADAAKWGSDVFFPMLYEAGCRYFSWVYSPERYSQLSAQLAVQHTTAGITIMTFQSLDTATEWLQRM</sequence>
<dbReference type="EMBL" id="CP013909">
    <property type="protein sequence ID" value="ALW86891.1"/>
    <property type="molecule type" value="Genomic_DNA"/>
</dbReference>
<dbReference type="AlphaFoldDB" id="A0A0U4BK03"/>
<dbReference type="KEGG" id="hyg:AUC43_18490"/>
<gene>
    <name evidence="1" type="ORF">AUC43_18490</name>
</gene>
<reference evidence="1 2" key="1">
    <citation type="submission" date="2015-12" db="EMBL/GenBank/DDBJ databases">
        <authorList>
            <person name="Shamseldin A."/>
            <person name="Moawad H."/>
            <person name="Abd El-Rahim W.M."/>
            <person name="Sadowsky M.J."/>
        </authorList>
    </citation>
    <scope>NUCLEOTIDE SEQUENCE [LARGE SCALE GENOMIC DNA]</scope>
    <source>
        <strain evidence="1 2">DG5B</strain>
    </source>
</reference>
<accession>A0A0U4BK03</accession>
<keyword evidence="2" id="KW-1185">Reference proteome</keyword>
<organism evidence="1 2">
    <name type="scientific">Hymenobacter sedentarius</name>
    <dbReference type="NCBI Taxonomy" id="1411621"/>
    <lineage>
        <taxon>Bacteria</taxon>
        <taxon>Pseudomonadati</taxon>
        <taxon>Bacteroidota</taxon>
        <taxon>Cytophagia</taxon>
        <taxon>Cytophagales</taxon>
        <taxon>Hymenobacteraceae</taxon>
        <taxon>Hymenobacter</taxon>
    </lineage>
</organism>
<evidence type="ECO:0000313" key="1">
    <source>
        <dbReference type="EMBL" id="ALW86891.1"/>
    </source>
</evidence>
<protein>
    <recommendedName>
        <fullName evidence="3">STAS/SEC14 domain-containing protein</fullName>
    </recommendedName>
</protein>
<dbReference type="Proteomes" id="UP000059542">
    <property type="component" value="Chromosome"/>
</dbReference>
<name>A0A0U4BK03_9BACT</name>
<proteinExistence type="predicted"/>